<gene>
    <name evidence="1" type="ORF">JMJ56_32660</name>
</gene>
<sequence length="66" mass="7344">MADDRLPLVDLLAKAGDDFFRSVAEAVLQVLMEADVEGLTDGTIHQQVHRLAARLRPRHLQRLGPT</sequence>
<name>A0ABS1UDE6_9PROT</name>
<comment type="caution">
    <text evidence="1">The sequence shown here is derived from an EMBL/GenBank/DDBJ whole genome shotgun (WGS) entry which is preliminary data.</text>
</comment>
<keyword evidence="2" id="KW-1185">Reference proteome</keyword>
<proteinExistence type="predicted"/>
<evidence type="ECO:0000313" key="1">
    <source>
        <dbReference type="EMBL" id="MBL6082712.1"/>
    </source>
</evidence>
<dbReference type="Proteomes" id="UP000660885">
    <property type="component" value="Unassembled WGS sequence"/>
</dbReference>
<evidence type="ECO:0000313" key="2">
    <source>
        <dbReference type="Proteomes" id="UP000660885"/>
    </source>
</evidence>
<feature type="non-terminal residue" evidence="1">
    <location>
        <position position="66"/>
    </location>
</feature>
<protein>
    <submittedName>
        <fullName evidence="1">Uncharacterized protein</fullName>
    </submittedName>
</protein>
<reference evidence="1 2" key="1">
    <citation type="submission" date="2021-01" db="EMBL/GenBank/DDBJ databases">
        <title>Belnapia mucosa sp. nov. and Belnapia arida sp. nov., isolated from the Tabernas Desert (Almeria, Spain).</title>
        <authorList>
            <person name="Molina-Menor E."/>
            <person name="Vidal-Verdu A."/>
            <person name="Calonge A."/>
            <person name="Satari L."/>
            <person name="Pereto J."/>
            <person name="Porcar M."/>
        </authorList>
    </citation>
    <scope>NUCLEOTIDE SEQUENCE [LARGE SCALE GENOMIC DNA]</scope>
    <source>
        <strain evidence="1 2">T18</strain>
    </source>
</reference>
<dbReference type="EMBL" id="JAETWB010000107">
    <property type="protein sequence ID" value="MBL6082712.1"/>
    <property type="molecule type" value="Genomic_DNA"/>
</dbReference>
<accession>A0ABS1UDE6</accession>
<organism evidence="1 2">
    <name type="scientific">Belnapia arida</name>
    <dbReference type="NCBI Taxonomy" id="2804533"/>
    <lineage>
        <taxon>Bacteria</taxon>
        <taxon>Pseudomonadati</taxon>
        <taxon>Pseudomonadota</taxon>
        <taxon>Alphaproteobacteria</taxon>
        <taxon>Acetobacterales</taxon>
        <taxon>Roseomonadaceae</taxon>
        <taxon>Belnapia</taxon>
    </lineage>
</organism>